<feature type="region of interest" description="Disordered" evidence="1">
    <location>
        <begin position="192"/>
        <end position="230"/>
    </location>
</feature>
<proteinExistence type="predicted"/>
<dbReference type="EMBL" id="SNVV01000001">
    <property type="protein sequence ID" value="TDN56676.1"/>
    <property type="molecule type" value="Genomic_DNA"/>
</dbReference>
<gene>
    <name evidence="3" type="ORF">C7389_10155</name>
</gene>
<keyword evidence="4" id="KW-1185">Reference proteome</keyword>
<sequence>MAIPSSTSVTNRSATVQTQDSQTEATKPDAGKTESAQASTTGSIRAEVKSQLNIQIIQASLEVSINAGNDSQALLFRSAIDNLNEVLAPELGENAIQNAAKQQDNSPEATADRILKFATGMFDAYAAQHPDKDRETLANDFVDLIRGGFEKGFKEAADILDGLGVLQGDVESGINKTYDLVQKGLDDFLTSLLPKKESEEGTEGGGSASSPASGTTSTGTTASGRPTVKG</sequence>
<comment type="caution">
    <text evidence="3">The sequence shown here is derived from an EMBL/GenBank/DDBJ whole genome shotgun (WGS) entry which is preliminary data.</text>
</comment>
<accession>A0A4R6EEK0</accession>
<feature type="domain" description="DUF5610" evidence="2">
    <location>
        <begin position="69"/>
        <end position="188"/>
    </location>
</feature>
<dbReference type="Gene3D" id="1.10.132.90">
    <property type="match status" value="1"/>
</dbReference>
<evidence type="ECO:0000259" key="2">
    <source>
        <dbReference type="Pfam" id="PF18433"/>
    </source>
</evidence>
<dbReference type="OrthoDB" id="7825127at2"/>
<name>A0A4R6EEK0_9RHOO</name>
<dbReference type="InterPro" id="IPR041651">
    <property type="entry name" value="DUF5610"/>
</dbReference>
<protein>
    <recommendedName>
        <fullName evidence="2">DUF5610 domain-containing protein</fullName>
    </recommendedName>
</protein>
<dbReference type="Proteomes" id="UP000295129">
    <property type="component" value="Unassembled WGS sequence"/>
</dbReference>
<dbReference type="AlphaFoldDB" id="A0A4R6EEK0"/>
<evidence type="ECO:0000256" key="1">
    <source>
        <dbReference type="SAM" id="MobiDB-lite"/>
    </source>
</evidence>
<dbReference type="RefSeq" id="WP_133587206.1">
    <property type="nucleotide sequence ID" value="NZ_SNVV01000001.1"/>
</dbReference>
<organism evidence="3 4">
    <name type="scientific">Azoarcus indigens</name>
    <dbReference type="NCBI Taxonomy" id="29545"/>
    <lineage>
        <taxon>Bacteria</taxon>
        <taxon>Pseudomonadati</taxon>
        <taxon>Pseudomonadota</taxon>
        <taxon>Betaproteobacteria</taxon>
        <taxon>Rhodocyclales</taxon>
        <taxon>Zoogloeaceae</taxon>
        <taxon>Azoarcus</taxon>
    </lineage>
</organism>
<dbReference type="Pfam" id="PF18433">
    <property type="entry name" value="DUF5610"/>
    <property type="match status" value="1"/>
</dbReference>
<feature type="compositionally biased region" description="Polar residues" evidence="1">
    <location>
        <begin position="34"/>
        <end position="43"/>
    </location>
</feature>
<reference evidence="3 4" key="1">
    <citation type="submission" date="2019-03" db="EMBL/GenBank/DDBJ databases">
        <title>Genomic Encyclopedia of Type Strains, Phase IV (KMG-IV): sequencing the most valuable type-strain genomes for metagenomic binning, comparative biology and taxonomic classification.</title>
        <authorList>
            <person name="Goeker M."/>
        </authorList>
    </citation>
    <scope>NUCLEOTIDE SEQUENCE [LARGE SCALE GENOMIC DNA]</scope>
    <source>
        <strain evidence="3 4">DSM 12121</strain>
    </source>
</reference>
<evidence type="ECO:0000313" key="4">
    <source>
        <dbReference type="Proteomes" id="UP000295129"/>
    </source>
</evidence>
<feature type="region of interest" description="Disordered" evidence="1">
    <location>
        <begin position="1"/>
        <end position="44"/>
    </location>
</feature>
<feature type="compositionally biased region" description="Polar residues" evidence="1">
    <location>
        <begin position="1"/>
        <end position="25"/>
    </location>
</feature>
<evidence type="ECO:0000313" key="3">
    <source>
        <dbReference type="EMBL" id="TDN56676.1"/>
    </source>
</evidence>
<feature type="compositionally biased region" description="Low complexity" evidence="1">
    <location>
        <begin position="208"/>
        <end position="224"/>
    </location>
</feature>